<proteinExistence type="predicted"/>
<name>A0A6C0K6D1_9ZZZZ</name>
<reference evidence="1" key="1">
    <citation type="journal article" date="2020" name="Nature">
        <title>Giant virus diversity and host interactions through global metagenomics.</title>
        <authorList>
            <person name="Schulz F."/>
            <person name="Roux S."/>
            <person name="Paez-Espino D."/>
            <person name="Jungbluth S."/>
            <person name="Walsh D.A."/>
            <person name="Denef V.J."/>
            <person name="McMahon K.D."/>
            <person name="Konstantinidis K.T."/>
            <person name="Eloe-Fadrosh E.A."/>
            <person name="Kyrpides N.C."/>
            <person name="Woyke T."/>
        </authorList>
    </citation>
    <scope>NUCLEOTIDE SEQUENCE</scope>
    <source>
        <strain evidence="1">GVMAG-S-1101171-110</strain>
    </source>
</reference>
<dbReference type="AlphaFoldDB" id="A0A6C0K6D1"/>
<sequence>MKKYYKTVPIYVPETIPIFKKEQIQALGAEMLPRVCGVNEMLRQEIPCVGCQRQNYKPVVFEKNGYAICITCGLK</sequence>
<evidence type="ECO:0000313" key="1">
    <source>
        <dbReference type="EMBL" id="QHU12267.1"/>
    </source>
</evidence>
<dbReference type="EMBL" id="MN740798">
    <property type="protein sequence ID" value="QHU12267.1"/>
    <property type="molecule type" value="Genomic_DNA"/>
</dbReference>
<accession>A0A6C0K6D1</accession>
<protein>
    <submittedName>
        <fullName evidence="1">Uncharacterized protein</fullName>
    </submittedName>
</protein>
<organism evidence="1">
    <name type="scientific">viral metagenome</name>
    <dbReference type="NCBI Taxonomy" id="1070528"/>
    <lineage>
        <taxon>unclassified sequences</taxon>
        <taxon>metagenomes</taxon>
        <taxon>organismal metagenomes</taxon>
    </lineage>
</organism>